<comment type="caution">
    <text evidence="3">The sequence shown here is derived from an EMBL/GenBank/DDBJ whole genome shotgun (WGS) entry which is preliminary data.</text>
</comment>
<keyword evidence="4" id="KW-1185">Reference proteome</keyword>
<dbReference type="Proteomes" id="UP000298416">
    <property type="component" value="Unassembled WGS sequence"/>
</dbReference>
<accession>A0A8X8XVP8</accession>
<reference evidence="3" key="2">
    <citation type="submission" date="2020-08" db="EMBL/GenBank/DDBJ databases">
        <title>Plant Genome Project.</title>
        <authorList>
            <person name="Zhang R.-G."/>
        </authorList>
    </citation>
    <scope>NUCLEOTIDE SEQUENCE</scope>
    <source>
        <strain evidence="3">Huo1</strain>
        <tissue evidence="3">Leaf</tissue>
    </source>
</reference>
<dbReference type="AlphaFoldDB" id="A0A8X8XVP8"/>
<comment type="similarity">
    <text evidence="1">Belongs to the FPP family.</text>
</comment>
<gene>
    <name evidence="3" type="ORF">SASPL_116203</name>
</gene>
<reference evidence="3" key="1">
    <citation type="submission" date="2018-01" db="EMBL/GenBank/DDBJ databases">
        <authorList>
            <person name="Mao J.F."/>
        </authorList>
    </citation>
    <scope>NUCLEOTIDE SEQUENCE</scope>
    <source>
        <strain evidence="3">Huo1</strain>
        <tissue evidence="3">Leaf</tissue>
    </source>
</reference>
<organism evidence="3">
    <name type="scientific">Salvia splendens</name>
    <name type="common">Scarlet sage</name>
    <dbReference type="NCBI Taxonomy" id="180675"/>
    <lineage>
        <taxon>Eukaryota</taxon>
        <taxon>Viridiplantae</taxon>
        <taxon>Streptophyta</taxon>
        <taxon>Embryophyta</taxon>
        <taxon>Tracheophyta</taxon>
        <taxon>Spermatophyta</taxon>
        <taxon>Magnoliopsida</taxon>
        <taxon>eudicotyledons</taxon>
        <taxon>Gunneridae</taxon>
        <taxon>Pentapetalae</taxon>
        <taxon>asterids</taxon>
        <taxon>lamiids</taxon>
        <taxon>Lamiales</taxon>
        <taxon>Lamiaceae</taxon>
        <taxon>Nepetoideae</taxon>
        <taxon>Mentheae</taxon>
        <taxon>Salviinae</taxon>
        <taxon>Salvia</taxon>
        <taxon>Salvia subgen. Calosphace</taxon>
        <taxon>core Calosphace</taxon>
    </lineage>
</organism>
<dbReference type="PANTHER" id="PTHR31580:SF4">
    <property type="entry name" value="FILAMENT-LIKE PLANT PROTEIN 6"/>
    <property type="match status" value="1"/>
</dbReference>
<keyword evidence="2" id="KW-0175">Coiled coil</keyword>
<evidence type="ECO:0000256" key="2">
    <source>
        <dbReference type="ARBA" id="ARBA00023054"/>
    </source>
</evidence>
<evidence type="ECO:0000313" key="3">
    <source>
        <dbReference type="EMBL" id="KAG6419694.1"/>
    </source>
</evidence>
<evidence type="ECO:0000256" key="1">
    <source>
        <dbReference type="ARBA" id="ARBA00005921"/>
    </source>
</evidence>
<proteinExistence type="inferred from homology"/>
<evidence type="ECO:0000313" key="4">
    <source>
        <dbReference type="Proteomes" id="UP000298416"/>
    </source>
</evidence>
<dbReference type="EMBL" id="PNBA02000006">
    <property type="protein sequence ID" value="KAG6419694.1"/>
    <property type="molecule type" value="Genomic_DNA"/>
</dbReference>
<dbReference type="InterPro" id="IPR008587">
    <property type="entry name" value="FPP_plant"/>
</dbReference>
<protein>
    <submittedName>
        <fullName evidence="3">Uncharacterized protein</fullName>
    </submittedName>
</protein>
<dbReference type="PANTHER" id="PTHR31580">
    <property type="entry name" value="FILAMENT-LIKE PLANT PROTEIN 4"/>
    <property type="match status" value="1"/>
</dbReference>
<dbReference type="Pfam" id="PF05911">
    <property type="entry name" value="FPP"/>
    <property type="match status" value="1"/>
</dbReference>
<sequence length="100" mass="11290">MSMWSADVANKQHLDGVKKIAKLEAECQRLRGLVRKKLPGPATLAQMKLEVVTIMETPVYGGLQRDLLLHTCLEKDLAENWHSVIHLLDKQLIALHPQSE</sequence>
<name>A0A8X8XVP8_SALSN</name>